<gene>
    <name evidence="7" type="ORF">Q604_UNBC14013G0001</name>
</gene>
<dbReference type="Gene3D" id="3.40.50.300">
    <property type="entry name" value="P-loop containing nucleotide triphosphate hydrolases"/>
    <property type="match status" value="1"/>
</dbReference>
<evidence type="ECO:0000256" key="5">
    <source>
        <dbReference type="ARBA" id="ARBA00022967"/>
    </source>
</evidence>
<evidence type="ECO:0000313" key="7">
    <source>
        <dbReference type="EMBL" id="ETJ31499.1"/>
    </source>
</evidence>
<feature type="non-terminal residue" evidence="7">
    <location>
        <position position="79"/>
    </location>
</feature>
<dbReference type="InterPro" id="IPR050388">
    <property type="entry name" value="ABC_Ni/Peptide_Import"/>
</dbReference>
<comment type="caution">
    <text evidence="7">The sequence shown here is derived from an EMBL/GenBank/DDBJ whole genome shotgun (WGS) entry which is preliminary data.</text>
</comment>
<sequence length="79" mass="8703">ILRLMQTLAVEAGIGIIFISHNLRVIAQICDRVMVMYAGKCVESATVDGIFSEPRHPYTLGLLLALPQGKWHGELKAVE</sequence>
<evidence type="ECO:0000256" key="2">
    <source>
        <dbReference type="ARBA" id="ARBA00022448"/>
    </source>
</evidence>
<keyword evidence="3" id="KW-1003">Cell membrane</keyword>
<dbReference type="EMBL" id="AZMM01014013">
    <property type="protein sequence ID" value="ETJ31499.1"/>
    <property type="molecule type" value="Genomic_DNA"/>
</dbReference>
<evidence type="ECO:0000256" key="4">
    <source>
        <dbReference type="ARBA" id="ARBA00022519"/>
    </source>
</evidence>
<keyword evidence="4" id="KW-0997">Cell inner membrane</keyword>
<evidence type="ECO:0000256" key="1">
    <source>
        <dbReference type="ARBA" id="ARBA00004370"/>
    </source>
</evidence>
<name>W1XRL9_9ZZZZ</name>
<dbReference type="PANTHER" id="PTHR43297:SF14">
    <property type="entry name" value="ATPASE AAA-TYPE CORE DOMAIN-CONTAINING PROTEIN"/>
    <property type="match status" value="1"/>
</dbReference>
<dbReference type="SUPFAM" id="SSF52540">
    <property type="entry name" value="P-loop containing nucleoside triphosphate hydrolases"/>
    <property type="match status" value="1"/>
</dbReference>
<reference evidence="7" key="1">
    <citation type="submission" date="2013-12" db="EMBL/GenBank/DDBJ databases">
        <title>A Varibaculum cambriense genome reconstructed from a premature infant gut community with otherwise low bacterial novelty that shifts toward anaerobic metabolism during the third week of life.</title>
        <authorList>
            <person name="Brown C.T."/>
            <person name="Sharon I."/>
            <person name="Thomas B.C."/>
            <person name="Castelle C.J."/>
            <person name="Morowitz M.J."/>
            <person name="Banfield J.F."/>
        </authorList>
    </citation>
    <scope>NUCLEOTIDE SEQUENCE</scope>
</reference>
<dbReference type="GO" id="GO:0016020">
    <property type="term" value="C:membrane"/>
    <property type="evidence" value="ECO:0007669"/>
    <property type="project" value="UniProtKB-SubCell"/>
</dbReference>
<protein>
    <submittedName>
        <fullName evidence="7">Oligopeptide/dipeptide ABC transporter, ATPase subunit</fullName>
    </submittedName>
</protein>
<comment type="subcellular location">
    <subcellularLocation>
        <location evidence="1">Membrane</location>
    </subcellularLocation>
</comment>
<keyword evidence="5" id="KW-1278">Translocase</keyword>
<keyword evidence="2" id="KW-0813">Transport</keyword>
<evidence type="ECO:0000256" key="6">
    <source>
        <dbReference type="ARBA" id="ARBA00023136"/>
    </source>
</evidence>
<evidence type="ECO:0000256" key="3">
    <source>
        <dbReference type="ARBA" id="ARBA00022475"/>
    </source>
</evidence>
<accession>W1XRL9</accession>
<proteinExistence type="predicted"/>
<dbReference type="AlphaFoldDB" id="W1XRL9"/>
<keyword evidence="6" id="KW-0472">Membrane</keyword>
<organism evidence="7">
    <name type="scientific">human gut metagenome</name>
    <dbReference type="NCBI Taxonomy" id="408170"/>
    <lineage>
        <taxon>unclassified sequences</taxon>
        <taxon>metagenomes</taxon>
        <taxon>organismal metagenomes</taxon>
    </lineage>
</organism>
<dbReference type="PANTHER" id="PTHR43297">
    <property type="entry name" value="OLIGOPEPTIDE TRANSPORT ATP-BINDING PROTEIN APPD"/>
    <property type="match status" value="1"/>
</dbReference>
<dbReference type="InterPro" id="IPR027417">
    <property type="entry name" value="P-loop_NTPase"/>
</dbReference>
<feature type="non-terminal residue" evidence="7">
    <location>
        <position position="1"/>
    </location>
</feature>